<evidence type="ECO:0000259" key="6">
    <source>
        <dbReference type="Pfam" id="PF04357"/>
    </source>
</evidence>
<dbReference type="InterPro" id="IPR007452">
    <property type="entry name" value="TamB_C"/>
</dbReference>
<reference evidence="7 8" key="1">
    <citation type="submission" date="2010-03" db="EMBL/GenBank/DDBJ databases">
        <authorList>
            <consortium name="The Broad Institute Genome Sequencing Platform"/>
            <person name="Ward D."/>
            <person name="Earl A."/>
            <person name="Feldgarden M."/>
            <person name="Gevers D."/>
            <person name="Young S."/>
            <person name="Zeng Q."/>
            <person name="Koehrsen M."/>
            <person name="Alvarado L."/>
            <person name="Berlin A.M."/>
            <person name="Borenstein D."/>
            <person name="Chapman S.B."/>
            <person name="Chen Z."/>
            <person name="Engels R."/>
            <person name="Freedman E."/>
            <person name="Gellesch M."/>
            <person name="Goldberg J."/>
            <person name="Griggs A."/>
            <person name="Gujja S."/>
            <person name="Heilman E.R."/>
            <person name="Heiman D.I."/>
            <person name="Hepburn T.A."/>
            <person name="Howarth C."/>
            <person name="Jen D."/>
            <person name="Larson L."/>
            <person name="Mehta T."/>
            <person name="Park D."/>
            <person name="Pearson M."/>
            <person name="Richards J."/>
            <person name="Roberts A."/>
            <person name="Saif S."/>
            <person name="Shea T.D."/>
            <person name="Shenoy N."/>
            <person name="Sisk P."/>
            <person name="Stolte C."/>
            <person name="Sykes S.N."/>
            <person name="Walk T."/>
            <person name="White J."/>
            <person name="Yandava C."/>
            <person name="Izard J."/>
            <person name="Baranova O.V."/>
            <person name="Blanton J.M."/>
            <person name="Tanner A.C."/>
            <person name="Dewhirst F."/>
            <person name="Haas B."/>
            <person name="Nusbaum C."/>
            <person name="Birren B."/>
        </authorList>
    </citation>
    <scope>NUCLEOTIDE SEQUENCE [LARGE SCALE GENOMIC DNA]</scope>
    <source>
        <strain evidence="7 8">ATCC 29453</strain>
    </source>
</reference>
<dbReference type="RefSeq" id="WP_002642416.1">
    <property type="nucleotide sequence ID" value="NZ_CP019448.1"/>
</dbReference>
<evidence type="ECO:0000256" key="5">
    <source>
        <dbReference type="SAM" id="Phobius"/>
    </source>
</evidence>
<accession>V9H5P6</accession>
<proteinExistence type="predicted"/>
<evidence type="ECO:0000256" key="3">
    <source>
        <dbReference type="ARBA" id="ARBA00022989"/>
    </source>
</evidence>
<name>V9H5P6_9NEIS</name>
<feature type="domain" description="Translocation and assembly module TamB C-terminal" evidence="6">
    <location>
        <begin position="961"/>
        <end position="1291"/>
    </location>
</feature>
<dbReference type="eggNOG" id="COG2911">
    <property type="taxonomic scope" value="Bacteria"/>
</dbReference>
<keyword evidence="3 5" id="KW-1133">Transmembrane helix</keyword>
<feature type="transmembrane region" description="Helical" evidence="5">
    <location>
        <begin position="26"/>
        <end position="53"/>
    </location>
</feature>
<keyword evidence="8" id="KW-1185">Reference proteome</keyword>
<evidence type="ECO:0000256" key="2">
    <source>
        <dbReference type="ARBA" id="ARBA00022692"/>
    </source>
</evidence>
<dbReference type="Pfam" id="PF04357">
    <property type="entry name" value="TamB"/>
    <property type="match status" value="2"/>
</dbReference>
<feature type="domain" description="Translocation and assembly module TamB C-terminal" evidence="6">
    <location>
        <begin position="362"/>
        <end position="474"/>
    </location>
</feature>
<keyword evidence="2 5" id="KW-0812">Transmembrane</keyword>
<dbReference type="KEGG" id="smur:BWP33_11050"/>
<evidence type="ECO:0000313" key="7">
    <source>
        <dbReference type="EMBL" id="EFG30528.1"/>
    </source>
</evidence>
<protein>
    <recommendedName>
        <fullName evidence="6">Translocation and assembly module TamB C-terminal domain-containing protein</fullName>
    </recommendedName>
</protein>
<reference evidence="7 8" key="2">
    <citation type="submission" date="2011-10" db="EMBL/GenBank/DDBJ databases">
        <title>The Genome Sequence of Simonsiella muelleri ATCC 29453.</title>
        <authorList>
            <consortium name="The Broad Institute Genome Sequencing Platform"/>
            <consortium name="The Broad Institute Genome Sequencing Center for Infectious Disease"/>
            <person name="Earl A."/>
            <person name="Ward D."/>
            <person name="Feldgarden M."/>
            <person name="Gevers D."/>
            <person name="Izard J."/>
            <person name="Baranova O.V."/>
            <person name="Blanton J.M."/>
            <person name="Tanner A.C."/>
            <person name="Dewhirst F."/>
            <person name="Young S.K."/>
            <person name="Zeng Q."/>
            <person name="Gargeya S."/>
            <person name="Fitzgerald M."/>
            <person name="Haas B."/>
            <person name="Abouelleil A."/>
            <person name="Alvarado L."/>
            <person name="Arachchi H.M."/>
            <person name="Berlin A."/>
            <person name="Brown A."/>
            <person name="Chapman S.B."/>
            <person name="Chen Z."/>
            <person name="Dunbar C."/>
            <person name="Freedman E."/>
            <person name="Gearin G."/>
            <person name="Goldberg J."/>
            <person name="Griggs A."/>
            <person name="Gujja S."/>
            <person name="Heiman D."/>
            <person name="Howarth C."/>
            <person name="Larson L."/>
            <person name="Lui A."/>
            <person name="MacDonald P.J.P."/>
            <person name="Montmayeur A."/>
            <person name="Murphy C."/>
            <person name="Neiman D."/>
            <person name="Pearson M."/>
            <person name="Priest M."/>
            <person name="Roberts A."/>
            <person name="Saif S."/>
            <person name="Shea T."/>
            <person name="Shenoy N."/>
            <person name="Sisk P."/>
            <person name="Stolte C."/>
            <person name="Sykes S."/>
            <person name="Wortman J."/>
            <person name="Nusbaum C."/>
            <person name="Birren B."/>
        </authorList>
    </citation>
    <scope>NUCLEOTIDE SEQUENCE [LARGE SCALE GENOMIC DNA]</scope>
    <source>
        <strain evidence="7 8">ATCC 29453</strain>
    </source>
</reference>
<evidence type="ECO:0000313" key="8">
    <source>
        <dbReference type="Proteomes" id="UP000017813"/>
    </source>
</evidence>
<evidence type="ECO:0000256" key="4">
    <source>
        <dbReference type="ARBA" id="ARBA00023136"/>
    </source>
</evidence>
<dbReference type="GO" id="GO:0009306">
    <property type="term" value="P:protein secretion"/>
    <property type="evidence" value="ECO:0007669"/>
    <property type="project" value="InterPro"/>
</dbReference>
<gene>
    <name evidence="7" type="ORF">HMPREF9021_01495</name>
</gene>
<sequence length="1309" mass="141292">MTDPQSDLPQINPSTKSAPIKRKRGWLWRISSALILLFILVILVLVGSAIWLVGSEKGLRYALTLPEKFQLGVAIQTDSLQGSLWHGFSAQGVTVNTESADITATSLKLKWQPTELIKLHHLHINELIAGDVHIQDKPTPPKPKSEPFTLPENLSLPFTAAIDKLQVGKITQGKKNTVWLHHVHASYVYDHKKHFLNIPSVKTDWTDSSGSFSLVNQTPYALTGKLASQGVLDGIQVDNRLNLSGSLKDVTLNTNIKGLGISLDADTVVHPFAPNIREYIGHVKLQGEGINPRAFLASLPQAKLTFDANVLPDLGDVIGLTGNIHLQNAQPLAADKSGIPVRELSGDFMVNESGAVEIKQLHANLMARGEIKLTGGIYTQKHTMNLQAALKNITSADAISSQIDGTLNGQLTATGTFDKPKLGFDLNTGRADAKGVVMLITDANNGQRVVILQNGEIRPQNGGIANVAGSLELFKNQKLLLSINTQRFNPAKLYPEFPAGNVNGEVKLSGEIVKTAYQAELLFRPSELSGAKLSGSGLVAYDNNHLSRADLSVQLGSNILKTQGKFGKKGDVLQVNVNAPNLAQFGFGVKGLAVVSGSLKNTADSWTKVEADLVGQARDFNLPNIVNIKTLDFKVKGAPEKNAPLAIALDGNGIVSGNTTVDNVKLAMNGSLRQHQLNGSGSLKVDGKPYTLILAANGGLNDANQWLGTVNQLDLNGALNLRLQNQLKLEAGEQRVVLSPARWLALGGSLNLERFVWDKQSGLSTKGSANNLHLVQLHNFYTPPIEHDLIIASDWDLAYTQVPRGYLNLRQQGGDLVLPTERKPKLLLENFVLKTHLADRGILNNFSGDTRYGKVIGHFNILQAFGQGDLMAAPVDGKILLNVAELNSLKNILPTGQVVKGKLMGAVALTGKLSAVKYAGTIDGENLYYRNQSAGIVLKDGSLKSRLADGVWIVDALTFRRDGTATLTGTADYSGSSTKVIADVVFDHYQVLNQHNRNLTISGKTNLTYDERGFILNGSLVTDEGRFGFQDSSAPTLDDDVVVLGETQPTKTAATPFTMNLDFNLNDKFYFSGEGLNVKLGGKLSLSARPQQDIQAIGSVNVVQGRYKAYGQDLIIKKGVISFVGPLSTPNLDIRAERRGSQVGAGVEVLGNLNAPRITLVANEPMSEKDKLSWLILNRASSGSSTDNAALATAAGAFLAGSLNDKVGLVDDFGLSSSQRRDVQTGEMNPAQQVLTFGKQLTHDLYLGYEAGLQTPTQSVKLIYQLSKSFQAIARLGTESSSGEVRYVKRFDGLFWKNENNENEDVAKK</sequence>
<comment type="subcellular location">
    <subcellularLocation>
        <location evidence="1">Membrane</location>
        <topology evidence="1">Single-pass membrane protein</topology>
    </subcellularLocation>
</comment>
<organism evidence="7 8">
    <name type="scientific">Simonsiella muelleri ATCC 29453</name>
    <dbReference type="NCBI Taxonomy" id="641147"/>
    <lineage>
        <taxon>Bacteria</taxon>
        <taxon>Pseudomonadati</taxon>
        <taxon>Pseudomonadota</taxon>
        <taxon>Betaproteobacteria</taxon>
        <taxon>Neisseriales</taxon>
        <taxon>Neisseriaceae</taxon>
        <taxon>Simonsiella</taxon>
    </lineage>
</organism>
<dbReference type="HOGENOM" id="CLU_002338_3_0_4"/>
<evidence type="ECO:0000256" key="1">
    <source>
        <dbReference type="ARBA" id="ARBA00004167"/>
    </source>
</evidence>
<comment type="caution">
    <text evidence="7">The sequence shown here is derived from an EMBL/GenBank/DDBJ whole genome shotgun (WGS) entry which is preliminary data.</text>
</comment>
<dbReference type="STRING" id="641147.HMPREF9021_01495"/>
<dbReference type="Proteomes" id="UP000017813">
    <property type="component" value="Unassembled WGS sequence"/>
</dbReference>
<dbReference type="OrthoDB" id="5288149at2"/>
<dbReference type="PANTHER" id="PTHR36985">
    <property type="entry name" value="TRANSLOCATION AND ASSEMBLY MODULE SUBUNIT TAMB"/>
    <property type="match status" value="1"/>
</dbReference>
<keyword evidence="4 5" id="KW-0472">Membrane</keyword>
<dbReference type="EMBL" id="ADCY02000044">
    <property type="protein sequence ID" value="EFG30528.1"/>
    <property type="molecule type" value="Genomic_DNA"/>
</dbReference>
<dbReference type="GO" id="GO:0005886">
    <property type="term" value="C:plasma membrane"/>
    <property type="evidence" value="ECO:0007669"/>
    <property type="project" value="InterPro"/>
</dbReference>
<dbReference type="PANTHER" id="PTHR36985:SF1">
    <property type="entry name" value="TRANSLOCATION AND ASSEMBLY MODULE SUBUNIT TAMB"/>
    <property type="match status" value="1"/>
</dbReference>